<feature type="domain" description="O-antigen ligase-related" evidence="6">
    <location>
        <begin position="214"/>
        <end position="359"/>
    </location>
</feature>
<reference evidence="7" key="1">
    <citation type="submission" date="2020-03" db="EMBL/GenBank/DDBJ databases">
        <title>Genome differentiation and subclade ecological adaptation of Prochlorococcus HLII clade in the global ocean.</title>
        <authorList>
            <person name="Yan W."/>
            <person name="Fen X."/>
            <person name="Zhang W."/>
        </authorList>
    </citation>
    <scope>NUCLEOTIDE SEQUENCE</scope>
    <source>
        <strain evidence="7">XMU1401</strain>
    </source>
</reference>
<evidence type="ECO:0000256" key="1">
    <source>
        <dbReference type="ARBA" id="ARBA00004141"/>
    </source>
</evidence>
<evidence type="ECO:0000256" key="4">
    <source>
        <dbReference type="ARBA" id="ARBA00023136"/>
    </source>
</evidence>
<feature type="transmembrane region" description="Helical" evidence="5">
    <location>
        <begin position="124"/>
        <end position="146"/>
    </location>
</feature>
<feature type="transmembrane region" description="Helical" evidence="5">
    <location>
        <begin position="347"/>
        <end position="367"/>
    </location>
</feature>
<comment type="caution">
    <text evidence="7">The sequence shown here is derived from an EMBL/GenBank/DDBJ whole genome shotgun (WGS) entry which is preliminary data.</text>
</comment>
<dbReference type="InterPro" id="IPR051533">
    <property type="entry name" value="WaaL-like"/>
</dbReference>
<dbReference type="GO" id="GO:0016020">
    <property type="term" value="C:membrane"/>
    <property type="evidence" value="ECO:0007669"/>
    <property type="project" value="UniProtKB-SubCell"/>
</dbReference>
<dbReference type="GO" id="GO:0016874">
    <property type="term" value="F:ligase activity"/>
    <property type="evidence" value="ECO:0007669"/>
    <property type="project" value="UniProtKB-KW"/>
</dbReference>
<name>A0A8I1X4B4_PROMR</name>
<evidence type="ECO:0000256" key="2">
    <source>
        <dbReference type="ARBA" id="ARBA00022692"/>
    </source>
</evidence>
<keyword evidence="4 5" id="KW-0472">Membrane</keyword>
<feature type="transmembrane region" description="Helical" evidence="5">
    <location>
        <begin position="388"/>
        <end position="407"/>
    </location>
</feature>
<evidence type="ECO:0000256" key="5">
    <source>
        <dbReference type="SAM" id="Phobius"/>
    </source>
</evidence>
<evidence type="ECO:0000256" key="3">
    <source>
        <dbReference type="ARBA" id="ARBA00022989"/>
    </source>
</evidence>
<comment type="subcellular location">
    <subcellularLocation>
        <location evidence="1">Membrane</location>
        <topology evidence="1">Multi-pass membrane protein</topology>
    </subcellularLocation>
</comment>
<evidence type="ECO:0000259" key="6">
    <source>
        <dbReference type="Pfam" id="PF04932"/>
    </source>
</evidence>
<dbReference type="Proteomes" id="UP000666562">
    <property type="component" value="Unassembled WGS sequence"/>
</dbReference>
<protein>
    <submittedName>
        <fullName evidence="7">O-antigen ligase family protein</fullName>
    </submittedName>
</protein>
<keyword evidence="2 5" id="KW-0812">Transmembrane</keyword>
<feature type="transmembrane region" description="Helical" evidence="5">
    <location>
        <begin position="248"/>
        <end position="268"/>
    </location>
</feature>
<feature type="transmembrane region" description="Helical" evidence="5">
    <location>
        <begin position="181"/>
        <end position="198"/>
    </location>
</feature>
<dbReference type="AlphaFoldDB" id="A0A8I1X4B4"/>
<keyword evidence="3 5" id="KW-1133">Transmembrane helix</keyword>
<dbReference type="InterPro" id="IPR007016">
    <property type="entry name" value="O-antigen_ligase-rel_domated"/>
</dbReference>
<feature type="transmembrane region" description="Helical" evidence="5">
    <location>
        <begin position="62"/>
        <end position="82"/>
    </location>
</feature>
<keyword evidence="7" id="KW-0436">Ligase</keyword>
<feature type="transmembrane region" description="Helical" evidence="5">
    <location>
        <begin position="20"/>
        <end position="41"/>
    </location>
</feature>
<dbReference type="PANTHER" id="PTHR37422:SF13">
    <property type="entry name" value="LIPOPOLYSACCHARIDE BIOSYNTHESIS PROTEIN PA4999-RELATED"/>
    <property type="match status" value="1"/>
</dbReference>
<dbReference type="Pfam" id="PF04932">
    <property type="entry name" value="Wzy_C"/>
    <property type="match status" value="1"/>
</dbReference>
<dbReference type="RefSeq" id="WP_100883906.1">
    <property type="nucleotide sequence ID" value="NZ_JAAORC010000002.1"/>
</dbReference>
<feature type="transmembrane region" description="Helical" evidence="5">
    <location>
        <begin position="94"/>
        <end position="112"/>
    </location>
</feature>
<sequence length="435" mass="50020">MREIKLYFSKETNLEDYGFIFFIIGIFFLPSTILIGVLFLLPAFLLTSLSNYKSFFKDDWNVPFFIFGLLILLSAISQNYFLTNEYDSIWDTKLSLIGLANWIPLIWVFWASQPYLNSKSKRRSFSLILVAGTFPVLITGFGQYFLNWTGPFQTLNGLIIWYQRPIENPGGLSGLFSSQNYAASWLNFVWPFCIALFIERGNSLFKKSFAFSFLISTGLAAFLTFSRNAWLGLFTSMPIVCGKKGLKIFLPLITITIFILFFLFSPFFDGELQNNLKNLLPGKILLEFSSEGYEGLDVTRMEIYKSAFELIKENPFFGVGAGSFSEIFFLNTNFWKGHSHNLLFELSISYGLPATIIFFISTTNILYLSSKKIFSNKMKIDINYIDRAFWTALFFFLISQLADIQYFDGKISLITWILMAGLKNIIVEKDYRSIS</sequence>
<feature type="transmembrane region" description="Helical" evidence="5">
    <location>
        <begin position="210"/>
        <end position="228"/>
    </location>
</feature>
<organism evidence="7 8">
    <name type="scientific">Prochlorococcus marinus str. XMU1401</name>
    <dbReference type="NCBI Taxonomy" id="2052594"/>
    <lineage>
        <taxon>Bacteria</taxon>
        <taxon>Bacillati</taxon>
        <taxon>Cyanobacteriota</taxon>
        <taxon>Cyanophyceae</taxon>
        <taxon>Synechococcales</taxon>
        <taxon>Prochlorococcaceae</taxon>
        <taxon>Prochlorococcus</taxon>
    </lineage>
</organism>
<evidence type="ECO:0000313" key="8">
    <source>
        <dbReference type="Proteomes" id="UP000666562"/>
    </source>
</evidence>
<accession>A0A8I1X4B4</accession>
<dbReference type="EMBL" id="JAAORC010000002">
    <property type="protein sequence ID" value="MBO8223259.1"/>
    <property type="molecule type" value="Genomic_DNA"/>
</dbReference>
<gene>
    <name evidence="7" type="ORF">HA142_07005</name>
</gene>
<dbReference type="PANTHER" id="PTHR37422">
    <property type="entry name" value="TEICHURONIC ACID BIOSYNTHESIS PROTEIN TUAE"/>
    <property type="match status" value="1"/>
</dbReference>
<proteinExistence type="predicted"/>
<evidence type="ECO:0000313" key="7">
    <source>
        <dbReference type="EMBL" id="MBO8223259.1"/>
    </source>
</evidence>